<protein>
    <submittedName>
        <fullName evidence="2">Uncharacterized protein</fullName>
    </submittedName>
</protein>
<dbReference type="EMBL" id="JBHMFI010000001">
    <property type="protein sequence ID" value="MFB9072181.1"/>
    <property type="molecule type" value="Genomic_DNA"/>
</dbReference>
<gene>
    <name evidence="2" type="ORF">ACFFX0_13595</name>
</gene>
<feature type="compositionally biased region" description="Low complexity" evidence="1">
    <location>
        <begin position="53"/>
        <end position="71"/>
    </location>
</feature>
<dbReference type="Proteomes" id="UP001589575">
    <property type="component" value="Unassembled WGS sequence"/>
</dbReference>
<name>A0ABV5FZR5_9MICC</name>
<evidence type="ECO:0000256" key="1">
    <source>
        <dbReference type="SAM" id="MobiDB-lite"/>
    </source>
</evidence>
<sequence>MGLRVRSSETQFQVKAFDSSAWRTLRSTSPEGIVVGKLATTTWPGARAGSGTRPEPSARSAPAAAPASSVG</sequence>
<organism evidence="2 3">
    <name type="scientific">Citricoccus parietis</name>
    <dbReference type="NCBI Taxonomy" id="592307"/>
    <lineage>
        <taxon>Bacteria</taxon>
        <taxon>Bacillati</taxon>
        <taxon>Actinomycetota</taxon>
        <taxon>Actinomycetes</taxon>
        <taxon>Micrococcales</taxon>
        <taxon>Micrococcaceae</taxon>
        <taxon>Citricoccus</taxon>
    </lineage>
</organism>
<proteinExistence type="predicted"/>
<feature type="region of interest" description="Disordered" evidence="1">
    <location>
        <begin position="43"/>
        <end position="71"/>
    </location>
</feature>
<reference evidence="2 3" key="1">
    <citation type="submission" date="2024-09" db="EMBL/GenBank/DDBJ databases">
        <authorList>
            <person name="Sun Q."/>
            <person name="Mori K."/>
        </authorList>
    </citation>
    <scope>NUCLEOTIDE SEQUENCE [LARGE SCALE GENOMIC DNA]</scope>
    <source>
        <strain evidence="2 3">CCM 7609</strain>
    </source>
</reference>
<keyword evidence="3" id="KW-1185">Reference proteome</keyword>
<accession>A0ABV5FZR5</accession>
<evidence type="ECO:0000313" key="2">
    <source>
        <dbReference type="EMBL" id="MFB9072181.1"/>
    </source>
</evidence>
<comment type="caution">
    <text evidence="2">The sequence shown here is derived from an EMBL/GenBank/DDBJ whole genome shotgun (WGS) entry which is preliminary data.</text>
</comment>
<evidence type="ECO:0000313" key="3">
    <source>
        <dbReference type="Proteomes" id="UP001589575"/>
    </source>
</evidence>